<dbReference type="HOGENOM" id="CLU_017096_3_0_1"/>
<proteinExistence type="predicted"/>
<dbReference type="EMBL" id="KN823086">
    <property type="protein sequence ID" value="KIO23370.1"/>
    <property type="molecule type" value="Genomic_DNA"/>
</dbReference>
<organism evidence="2 3">
    <name type="scientific">Tulasnella calospora MUT 4182</name>
    <dbReference type="NCBI Taxonomy" id="1051891"/>
    <lineage>
        <taxon>Eukaryota</taxon>
        <taxon>Fungi</taxon>
        <taxon>Dikarya</taxon>
        <taxon>Basidiomycota</taxon>
        <taxon>Agaricomycotina</taxon>
        <taxon>Agaricomycetes</taxon>
        <taxon>Cantharellales</taxon>
        <taxon>Tulasnellaceae</taxon>
        <taxon>Tulasnella</taxon>
    </lineage>
</organism>
<dbReference type="Proteomes" id="UP000054248">
    <property type="component" value="Unassembled WGS sequence"/>
</dbReference>
<feature type="compositionally biased region" description="Polar residues" evidence="1">
    <location>
        <begin position="11"/>
        <end position="27"/>
    </location>
</feature>
<evidence type="ECO:0000313" key="3">
    <source>
        <dbReference type="Proteomes" id="UP000054248"/>
    </source>
</evidence>
<dbReference type="PANTHER" id="PTHR37332">
    <property type="entry name" value="EXPRESSED PROTEIN"/>
    <property type="match status" value="1"/>
</dbReference>
<keyword evidence="3" id="KW-1185">Reference proteome</keyword>
<dbReference type="PANTHER" id="PTHR37332:SF1">
    <property type="entry name" value="ELMO DOMAIN-CONTAINING PROTEIN"/>
    <property type="match status" value="1"/>
</dbReference>
<reference evidence="3" key="2">
    <citation type="submission" date="2015-01" db="EMBL/GenBank/DDBJ databases">
        <title>Evolutionary Origins and Diversification of the Mycorrhizal Mutualists.</title>
        <authorList>
            <consortium name="DOE Joint Genome Institute"/>
            <consortium name="Mycorrhizal Genomics Consortium"/>
            <person name="Kohler A."/>
            <person name="Kuo A."/>
            <person name="Nagy L.G."/>
            <person name="Floudas D."/>
            <person name="Copeland A."/>
            <person name="Barry K.W."/>
            <person name="Cichocki N."/>
            <person name="Veneault-Fourrey C."/>
            <person name="LaButti K."/>
            <person name="Lindquist E.A."/>
            <person name="Lipzen A."/>
            <person name="Lundell T."/>
            <person name="Morin E."/>
            <person name="Murat C."/>
            <person name="Riley R."/>
            <person name="Ohm R."/>
            <person name="Sun H."/>
            <person name="Tunlid A."/>
            <person name="Henrissat B."/>
            <person name="Grigoriev I.V."/>
            <person name="Hibbett D.S."/>
            <person name="Martin F."/>
        </authorList>
    </citation>
    <scope>NUCLEOTIDE SEQUENCE [LARGE SCALE GENOMIC DNA]</scope>
    <source>
        <strain evidence="3">MUT 4182</strain>
    </source>
</reference>
<feature type="compositionally biased region" description="Basic residues" evidence="1">
    <location>
        <begin position="1"/>
        <end position="10"/>
    </location>
</feature>
<dbReference type="OrthoDB" id="14339at2759"/>
<accession>A0A0C3Q3P9</accession>
<reference evidence="2 3" key="1">
    <citation type="submission" date="2014-04" db="EMBL/GenBank/DDBJ databases">
        <authorList>
            <consortium name="DOE Joint Genome Institute"/>
            <person name="Kuo A."/>
            <person name="Girlanda M."/>
            <person name="Perotto S."/>
            <person name="Kohler A."/>
            <person name="Nagy L.G."/>
            <person name="Floudas D."/>
            <person name="Copeland A."/>
            <person name="Barry K.W."/>
            <person name="Cichocki N."/>
            <person name="Veneault-Fourrey C."/>
            <person name="LaButti K."/>
            <person name="Lindquist E.A."/>
            <person name="Lipzen A."/>
            <person name="Lundell T."/>
            <person name="Morin E."/>
            <person name="Murat C."/>
            <person name="Sun H."/>
            <person name="Tunlid A."/>
            <person name="Henrissat B."/>
            <person name="Grigoriev I.V."/>
            <person name="Hibbett D.S."/>
            <person name="Martin F."/>
            <person name="Nordberg H.P."/>
            <person name="Cantor M.N."/>
            <person name="Hua S.X."/>
        </authorList>
    </citation>
    <scope>NUCLEOTIDE SEQUENCE [LARGE SCALE GENOMIC DNA]</scope>
    <source>
        <strain evidence="2 3">MUT 4182</strain>
    </source>
</reference>
<evidence type="ECO:0000256" key="1">
    <source>
        <dbReference type="SAM" id="MobiDB-lite"/>
    </source>
</evidence>
<feature type="region of interest" description="Disordered" evidence="1">
    <location>
        <begin position="1"/>
        <end position="41"/>
    </location>
</feature>
<name>A0A0C3Q3P9_9AGAM</name>
<protein>
    <submittedName>
        <fullName evidence="2">Uncharacterized protein</fullName>
    </submittedName>
</protein>
<dbReference type="AlphaFoldDB" id="A0A0C3Q3P9"/>
<gene>
    <name evidence="2" type="ORF">M407DRAFT_27150</name>
</gene>
<evidence type="ECO:0000313" key="2">
    <source>
        <dbReference type="EMBL" id="KIO23370.1"/>
    </source>
</evidence>
<sequence length="387" mass="41774">MSRPGIRRKSSASNLLSGFKSGSSSATAGHVTPTPKEWDSMSLYSETSNAPTISSAASAPPLPITQSSSVEYLRDLIRKRLLALRALREIHSGQAFWMQTVLLTRADLERAFGVQLKKQRTIRYAILGMSLSSLLDISQPQDYLASLLRLLQEFEAVPEDNALKPKMRNLFRGSKVPKRTAAGDYGTYVDVDASYLVSPNIPFALDYFQVAYSLFDVLAEIYKKIGEILGPSSIVSPSHGAQTAFGLSPPSSIPPSQPNSIQSPMSEQSVANYFALNGATPDRASPMPGVGAISVSGFMPAIAIAGGGGLPSSNMSGHPGSPPPTWSVGYADMFTKADQKIMRIISFILKKVDETARNRIRDELAQLNPLLQNLSSPGALGYDFEDR</sequence>